<evidence type="ECO:0000313" key="2">
    <source>
        <dbReference type="Proteomes" id="UP000825179"/>
    </source>
</evidence>
<sequence>MMRRLTLKQIKEKVQQNRVTIDNAVHQFRARSKEQGWNMKRTRPRDADEIKALNLLAKRMFDDLRRSGKVMYDKESRVLKIDKLTKC</sequence>
<proteinExistence type="predicted"/>
<gene>
    <name evidence="1" type="ORF">HUR95_01140</name>
</gene>
<name>A0A8X8LB07_CALTT</name>
<dbReference type="KEGG" id="cthu:HUR95_01140"/>
<evidence type="ECO:0000313" key="1">
    <source>
        <dbReference type="EMBL" id="QZT34074.1"/>
    </source>
</evidence>
<dbReference type="EMBL" id="CP082237">
    <property type="protein sequence ID" value="QZT34074.1"/>
    <property type="molecule type" value="Genomic_DNA"/>
</dbReference>
<accession>A0A8X8LB07</accession>
<reference evidence="1 2" key="1">
    <citation type="journal article" date="2020" name="Extremophiles">
        <title>Genomic analysis of Caldalkalibacillus thermarum TA2.A1 reveals aerobic alkaliphilic metabolism and evolutionary hallmarks linking alkaliphilic bacteria and plant life.</title>
        <authorList>
            <person name="de Jong S.I."/>
            <person name="van den Broek M.A."/>
            <person name="Merkel A.Y."/>
            <person name="de la Torre Cortes P."/>
            <person name="Kalamorz F."/>
            <person name="Cook G.M."/>
            <person name="van Loosdrecht M.C.M."/>
            <person name="McMillan D.G.G."/>
        </authorList>
    </citation>
    <scope>NUCLEOTIDE SEQUENCE [LARGE SCALE GENOMIC DNA]</scope>
    <source>
        <strain evidence="1 2">TA2.A1</strain>
    </source>
</reference>
<organism evidence="1 2">
    <name type="scientific">Caldalkalibacillus thermarum (strain TA2.A1)</name>
    <dbReference type="NCBI Taxonomy" id="986075"/>
    <lineage>
        <taxon>Bacteria</taxon>
        <taxon>Bacillati</taxon>
        <taxon>Bacillota</taxon>
        <taxon>Bacilli</taxon>
        <taxon>Bacillales</taxon>
        <taxon>Bacillaceae</taxon>
        <taxon>Caldalkalibacillus</taxon>
    </lineage>
</organism>
<dbReference type="RefSeq" id="WP_222822855.1">
    <property type="nucleotide sequence ID" value="NZ_CP082237.1"/>
</dbReference>
<dbReference type="AlphaFoldDB" id="A0A8X8LB07"/>
<keyword evidence="2" id="KW-1185">Reference proteome</keyword>
<protein>
    <submittedName>
        <fullName evidence="1">Uncharacterized protein</fullName>
    </submittedName>
</protein>
<dbReference type="Proteomes" id="UP000825179">
    <property type="component" value="Chromosome"/>
</dbReference>